<dbReference type="EMBL" id="JBJUVG010000001">
    <property type="protein sequence ID" value="MFM9412768.1"/>
    <property type="molecule type" value="Genomic_DNA"/>
</dbReference>
<keyword evidence="2" id="KW-1185">Reference proteome</keyword>
<proteinExistence type="predicted"/>
<reference evidence="1 2" key="1">
    <citation type="journal article" date="2016" name="Int. J. Syst. Evol. Microbiol.">
        <title>Peptococcus simiae sp. nov., isolated from rhesus macaque faeces and emended description of the genus Peptococcus.</title>
        <authorList>
            <person name="Shkoporov A.N."/>
            <person name="Efimov B.A."/>
            <person name="Kondova I."/>
            <person name="Ouwerling B."/>
            <person name="Chaplin A.V."/>
            <person name="Shcherbakova V.A."/>
            <person name="Langermans J.A.M."/>
        </authorList>
    </citation>
    <scope>NUCLEOTIDE SEQUENCE [LARGE SCALE GENOMIC DNA]</scope>
    <source>
        <strain evidence="1 2">M108</strain>
    </source>
</reference>
<evidence type="ECO:0000313" key="1">
    <source>
        <dbReference type="EMBL" id="MFM9412768.1"/>
    </source>
</evidence>
<evidence type="ECO:0000313" key="2">
    <source>
        <dbReference type="Proteomes" id="UP001631949"/>
    </source>
</evidence>
<evidence type="ECO:0008006" key="3">
    <source>
        <dbReference type="Google" id="ProtNLM"/>
    </source>
</evidence>
<sequence>MKKRWIFFLALLGLGLVLAAVTMFAGVLADKRAERAEATNMPAAEKAAVEEVAVDFIRSCFVEGSNQADPEPYLAQEASALRRLLTIRQAIQVGRSERNPSITDFQVEDLLSKPLAGDRAEVQVRATSYWGDPDLPEERGGQECHYRLELVRRQDRWQVLKALTDDTTAGFTHPDFFCNPEAFEAYDMTHYDQDIQDLDLEAILADLDGA</sequence>
<dbReference type="RefSeq" id="WP_408976400.1">
    <property type="nucleotide sequence ID" value="NZ_JBJUVG010000001.1"/>
</dbReference>
<organism evidence="1 2">
    <name type="scientific">Peptococcus simiae</name>
    <dbReference type="NCBI Taxonomy" id="1643805"/>
    <lineage>
        <taxon>Bacteria</taxon>
        <taxon>Bacillati</taxon>
        <taxon>Bacillota</taxon>
        <taxon>Clostridia</taxon>
        <taxon>Eubacteriales</taxon>
        <taxon>Peptococcaceae</taxon>
        <taxon>Peptococcus</taxon>
    </lineage>
</organism>
<comment type="caution">
    <text evidence="1">The sequence shown here is derived from an EMBL/GenBank/DDBJ whole genome shotgun (WGS) entry which is preliminary data.</text>
</comment>
<accession>A0ABW9GVF0</accession>
<gene>
    <name evidence="1" type="ORF">ACKQTC_00005</name>
</gene>
<dbReference type="Proteomes" id="UP001631949">
    <property type="component" value="Unassembled WGS sequence"/>
</dbReference>
<name>A0ABW9GVF0_9FIRM</name>
<protein>
    <recommendedName>
        <fullName evidence="3">Lipoprotein</fullName>
    </recommendedName>
</protein>